<dbReference type="VEuPathDB" id="FungiDB:SPPG_02753"/>
<dbReference type="OrthoDB" id="102559at2759"/>
<dbReference type="GO" id="GO:0005737">
    <property type="term" value="C:cytoplasm"/>
    <property type="evidence" value="ECO:0007669"/>
    <property type="project" value="TreeGrafter"/>
</dbReference>
<dbReference type="SUPFAM" id="SSF52821">
    <property type="entry name" value="Rhodanese/Cell cycle control phosphatase"/>
    <property type="match status" value="1"/>
</dbReference>
<protein>
    <recommendedName>
        <fullName evidence="1">Rhodanese domain-containing protein</fullName>
    </recommendedName>
</protein>
<feature type="domain" description="Rhodanese" evidence="1">
    <location>
        <begin position="57"/>
        <end position="171"/>
    </location>
</feature>
<dbReference type="RefSeq" id="XP_016610313.1">
    <property type="nucleotide sequence ID" value="XM_016751035.1"/>
</dbReference>
<dbReference type="PANTHER" id="PTHR10828">
    <property type="entry name" value="M-PHASE INDUCER PHOSPHATASE DUAL SPECIFICITY PHOSPHATASE CDC25"/>
    <property type="match status" value="1"/>
</dbReference>
<dbReference type="AlphaFoldDB" id="A0A0L0HN92"/>
<evidence type="ECO:0000313" key="3">
    <source>
        <dbReference type="Proteomes" id="UP000053201"/>
    </source>
</evidence>
<dbReference type="PROSITE" id="PS50206">
    <property type="entry name" value="RHODANESE_3"/>
    <property type="match status" value="1"/>
</dbReference>
<dbReference type="Gene3D" id="3.40.250.10">
    <property type="entry name" value="Rhodanese-like domain"/>
    <property type="match status" value="1"/>
</dbReference>
<dbReference type="SMART" id="SM00450">
    <property type="entry name" value="RHOD"/>
    <property type="match status" value="1"/>
</dbReference>
<dbReference type="GO" id="GO:0004725">
    <property type="term" value="F:protein tyrosine phosphatase activity"/>
    <property type="evidence" value="ECO:0007669"/>
    <property type="project" value="TreeGrafter"/>
</dbReference>
<dbReference type="Proteomes" id="UP000053201">
    <property type="component" value="Unassembled WGS sequence"/>
</dbReference>
<dbReference type="OMA" id="RCTNIPC"/>
<dbReference type="InParanoid" id="A0A0L0HN92"/>
<proteinExistence type="predicted"/>
<dbReference type="STRING" id="645134.A0A0L0HN92"/>
<accession>A0A0L0HN92</accession>
<dbReference type="GO" id="GO:0005634">
    <property type="term" value="C:nucleus"/>
    <property type="evidence" value="ECO:0007669"/>
    <property type="project" value="TreeGrafter"/>
</dbReference>
<dbReference type="EMBL" id="KQ257453">
    <property type="protein sequence ID" value="KND02274.1"/>
    <property type="molecule type" value="Genomic_DNA"/>
</dbReference>
<evidence type="ECO:0000259" key="1">
    <source>
        <dbReference type="PROSITE" id="PS50206"/>
    </source>
</evidence>
<dbReference type="Pfam" id="PF00581">
    <property type="entry name" value="Rhodanese"/>
    <property type="match status" value="1"/>
</dbReference>
<dbReference type="InterPro" id="IPR001763">
    <property type="entry name" value="Rhodanese-like_dom"/>
</dbReference>
<name>A0A0L0HN92_SPIPD</name>
<dbReference type="InterPro" id="IPR036873">
    <property type="entry name" value="Rhodanese-like_dom_sf"/>
</dbReference>
<dbReference type="GeneID" id="27686316"/>
<gene>
    <name evidence="2" type="ORF">SPPG_02753</name>
</gene>
<organism evidence="2 3">
    <name type="scientific">Spizellomyces punctatus (strain DAOM BR117)</name>
    <dbReference type="NCBI Taxonomy" id="645134"/>
    <lineage>
        <taxon>Eukaryota</taxon>
        <taxon>Fungi</taxon>
        <taxon>Fungi incertae sedis</taxon>
        <taxon>Chytridiomycota</taxon>
        <taxon>Chytridiomycota incertae sedis</taxon>
        <taxon>Chytridiomycetes</taxon>
        <taxon>Spizellomycetales</taxon>
        <taxon>Spizellomycetaceae</taxon>
        <taxon>Spizellomyces</taxon>
    </lineage>
</organism>
<keyword evidence="3" id="KW-1185">Reference proteome</keyword>
<sequence>MISIRRCAAWRLKWPEGTPKTLTRSCSLHSAADSLSFITRDELAMKVTDPAQRCGLDYLIVDVREPWDYSRLHIRSAVNIPSPLMLTMPADALLDRLAAAAVRASGQQLDLTALPGQLIFHCTVSLVRGPTAAVRLIEILRTTRSIKDKPEISVLDGGFKSWAKAYANDRKLVEGSDAPSG</sequence>
<reference evidence="2 3" key="1">
    <citation type="submission" date="2009-08" db="EMBL/GenBank/DDBJ databases">
        <title>The Genome Sequence of Spizellomyces punctatus strain DAOM BR117.</title>
        <authorList>
            <consortium name="The Broad Institute Genome Sequencing Platform"/>
            <person name="Russ C."/>
            <person name="Cuomo C."/>
            <person name="Shea T."/>
            <person name="Young S.K."/>
            <person name="Zeng Q."/>
            <person name="Koehrsen M."/>
            <person name="Haas B."/>
            <person name="Borodovsky M."/>
            <person name="Guigo R."/>
            <person name="Alvarado L."/>
            <person name="Berlin A."/>
            <person name="Bochicchio J."/>
            <person name="Borenstein D."/>
            <person name="Chapman S."/>
            <person name="Chen Z."/>
            <person name="Engels R."/>
            <person name="Freedman E."/>
            <person name="Gellesch M."/>
            <person name="Goldberg J."/>
            <person name="Griggs A."/>
            <person name="Gujja S."/>
            <person name="Heiman D."/>
            <person name="Hepburn T."/>
            <person name="Howarth C."/>
            <person name="Jen D."/>
            <person name="Larson L."/>
            <person name="Lewis B."/>
            <person name="Mehta T."/>
            <person name="Park D."/>
            <person name="Pearson M."/>
            <person name="Roberts A."/>
            <person name="Saif S."/>
            <person name="Shenoy N."/>
            <person name="Sisk P."/>
            <person name="Stolte C."/>
            <person name="Sykes S."/>
            <person name="Thomson T."/>
            <person name="Walk T."/>
            <person name="White J."/>
            <person name="Yandava C."/>
            <person name="Burger G."/>
            <person name="Gray M.W."/>
            <person name="Holland P.W.H."/>
            <person name="King N."/>
            <person name="Lang F.B.F."/>
            <person name="Roger A.J."/>
            <person name="Ruiz-Trillo I."/>
            <person name="Lander E."/>
            <person name="Nusbaum C."/>
        </authorList>
    </citation>
    <scope>NUCLEOTIDE SEQUENCE [LARGE SCALE GENOMIC DNA]</scope>
    <source>
        <strain evidence="2 3">DAOM BR117</strain>
    </source>
</reference>
<evidence type="ECO:0000313" key="2">
    <source>
        <dbReference type="EMBL" id="KND02274.1"/>
    </source>
</evidence>
<dbReference type="PANTHER" id="PTHR10828:SF38">
    <property type="entry name" value="ARSENICAL-RESISTANCE PROTEIN 2-RELATED"/>
    <property type="match status" value="1"/>
</dbReference>